<dbReference type="InterPro" id="IPR021357">
    <property type="entry name" value="DUF2782"/>
</dbReference>
<name>A0ABU1GTD5_9GAMM</name>
<reference evidence="2 3" key="1">
    <citation type="submission" date="2023-04" db="EMBL/GenBank/DDBJ databases">
        <title>A long-awaited taxogenomic arrangement of the family Halomonadaceae.</title>
        <authorList>
            <person name="De La Haba R."/>
            <person name="Chuvochina M."/>
            <person name="Wittouck S."/>
            <person name="Arahal D.R."/>
            <person name="Sanchez-Porro C."/>
            <person name="Hugenholtz P."/>
            <person name="Ventosa A."/>
        </authorList>
    </citation>
    <scope>NUCLEOTIDE SEQUENCE [LARGE SCALE GENOMIC DNA]</scope>
    <source>
        <strain evidence="2 3">DSM 22428</strain>
    </source>
</reference>
<evidence type="ECO:0000313" key="3">
    <source>
        <dbReference type="Proteomes" id="UP001269375"/>
    </source>
</evidence>
<accession>A0ABU1GTD5</accession>
<keyword evidence="3" id="KW-1185">Reference proteome</keyword>
<dbReference type="Pfam" id="PF11191">
    <property type="entry name" value="DUF2782"/>
    <property type="match status" value="1"/>
</dbReference>
<dbReference type="Gene3D" id="2.20.130.30">
    <property type="entry name" value="Protein of unknown function DUF2782"/>
    <property type="match status" value="1"/>
</dbReference>
<gene>
    <name evidence="2" type="ORF">QC825_01580</name>
</gene>
<feature type="chain" id="PRO_5045920170" evidence="1">
    <location>
        <begin position="24"/>
        <end position="81"/>
    </location>
</feature>
<keyword evidence="1" id="KW-0732">Signal</keyword>
<evidence type="ECO:0000256" key="1">
    <source>
        <dbReference type="SAM" id="SignalP"/>
    </source>
</evidence>
<feature type="signal peptide" evidence="1">
    <location>
        <begin position="1"/>
        <end position="23"/>
    </location>
</feature>
<protein>
    <submittedName>
        <fullName evidence="2">DUF2782 domain-containing protein</fullName>
    </submittedName>
</protein>
<dbReference type="EMBL" id="JARWAO010000001">
    <property type="protein sequence ID" value="MDR5894762.1"/>
    <property type="molecule type" value="Genomic_DNA"/>
</dbReference>
<proteinExistence type="predicted"/>
<dbReference type="Proteomes" id="UP001269375">
    <property type="component" value="Unassembled WGS sequence"/>
</dbReference>
<sequence length="81" mass="8648">MNSRSLSFIALLALGALGLPAQAAPDQGAAVTQEYRTNGYLYAIAVTDDSGHYVLIDRNGDGNFERYDGAEPVAAPDWTKD</sequence>
<evidence type="ECO:0000313" key="2">
    <source>
        <dbReference type="EMBL" id="MDR5894762.1"/>
    </source>
</evidence>
<organism evidence="2 3">
    <name type="scientific">Larsenimonas suaedae</name>
    <dbReference type="NCBI Taxonomy" id="1851019"/>
    <lineage>
        <taxon>Bacteria</taxon>
        <taxon>Pseudomonadati</taxon>
        <taxon>Pseudomonadota</taxon>
        <taxon>Gammaproteobacteria</taxon>
        <taxon>Oceanospirillales</taxon>
        <taxon>Halomonadaceae</taxon>
        <taxon>Larsenimonas</taxon>
    </lineage>
</organism>
<comment type="caution">
    <text evidence="2">The sequence shown here is derived from an EMBL/GenBank/DDBJ whole genome shotgun (WGS) entry which is preliminary data.</text>
</comment>
<dbReference type="RefSeq" id="WP_251592999.1">
    <property type="nucleotide sequence ID" value="NZ_JAMLJI010000002.1"/>
</dbReference>